<evidence type="ECO:0000313" key="2">
    <source>
        <dbReference type="EMBL" id="BBO34652.1"/>
    </source>
</evidence>
<organism evidence="2 3">
    <name type="scientific">Lacipirellula parvula</name>
    <dbReference type="NCBI Taxonomy" id="2650471"/>
    <lineage>
        <taxon>Bacteria</taxon>
        <taxon>Pseudomonadati</taxon>
        <taxon>Planctomycetota</taxon>
        <taxon>Planctomycetia</taxon>
        <taxon>Pirellulales</taxon>
        <taxon>Lacipirellulaceae</taxon>
        <taxon>Lacipirellula</taxon>
    </lineage>
</organism>
<dbReference type="AlphaFoldDB" id="A0A5K7XF81"/>
<keyword evidence="3" id="KW-1185">Reference proteome</keyword>
<proteinExistence type="predicted"/>
<dbReference type="Gene3D" id="1.10.10.1100">
    <property type="entry name" value="BFD-like [2Fe-2S]-binding domain"/>
    <property type="match status" value="1"/>
</dbReference>
<protein>
    <recommendedName>
        <fullName evidence="1">CopZ zinc binding domain-containing protein</fullName>
    </recommendedName>
</protein>
<dbReference type="InterPro" id="IPR040890">
    <property type="entry name" value="Znf_CopZ"/>
</dbReference>
<evidence type="ECO:0000259" key="1">
    <source>
        <dbReference type="Pfam" id="PF18423"/>
    </source>
</evidence>
<gene>
    <name evidence="2" type="ORF">PLANPX_4264</name>
</gene>
<feature type="domain" description="CopZ zinc binding" evidence="1">
    <location>
        <begin position="15"/>
        <end position="73"/>
    </location>
</feature>
<accession>A0A5K7XF81</accession>
<dbReference type="RefSeq" id="WP_152100185.1">
    <property type="nucleotide sequence ID" value="NZ_AP021861.1"/>
</dbReference>
<dbReference type="Pfam" id="PF18423">
    <property type="entry name" value="zf_CopZ"/>
    <property type="match status" value="1"/>
</dbReference>
<dbReference type="InterPro" id="IPR041854">
    <property type="entry name" value="BFD-like_2Fe2S-bd_dom_sf"/>
</dbReference>
<dbReference type="KEGG" id="lpav:PLANPX_4264"/>
<dbReference type="Gene3D" id="2.20.25.270">
    <property type="match status" value="1"/>
</dbReference>
<name>A0A5K7XF81_9BACT</name>
<dbReference type="EMBL" id="AP021861">
    <property type="protein sequence ID" value="BBO34652.1"/>
    <property type="molecule type" value="Genomic_DNA"/>
</dbReference>
<reference evidence="3" key="1">
    <citation type="submission" date="2019-10" db="EMBL/GenBank/DDBJ databases">
        <title>Lacipirellula parvula gen. nov., sp. nov., representing a lineage of planctomycetes widespread in freshwater anoxic habitats, and description of the family Lacipirellulaceae.</title>
        <authorList>
            <person name="Dedysh S.N."/>
            <person name="Kulichevskaya I.S."/>
            <person name="Beletsky A.V."/>
            <person name="Rakitin A.L."/>
            <person name="Mardanov A.V."/>
            <person name="Ivanova A.A."/>
            <person name="Saltykova V.X."/>
            <person name="Rijpstra W.I.C."/>
            <person name="Sinninghe Damste J.S."/>
            <person name="Ravin N.V."/>
        </authorList>
    </citation>
    <scope>NUCLEOTIDE SEQUENCE [LARGE SCALE GENOMIC DNA]</scope>
    <source>
        <strain evidence="3">PX69</strain>
    </source>
</reference>
<dbReference type="Proteomes" id="UP000326837">
    <property type="component" value="Chromosome"/>
</dbReference>
<evidence type="ECO:0000313" key="3">
    <source>
        <dbReference type="Proteomes" id="UP000326837"/>
    </source>
</evidence>
<sequence length="147" mass="16308">MNKAFVREPEPDGRAFCPRCGALGSPVEHQVLNRYIRPESRGMLGDTAWFCAFPRCDAAYFNLFDAVVSIDELTTPVYPKDLDAPICACFGLNYDDVAADVADEVPTRLRANMERAKTAARCEQLAADGRSCVGALQELYLRLRNGR</sequence>